<accession>A0A8K0MQI5</accession>
<name>A0A8K0MQI5_9ROSA</name>
<dbReference type="OrthoDB" id="689590at2759"/>
<feature type="region of interest" description="Disordered" evidence="2">
    <location>
        <begin position="1"/>
        <end position="38"/>
    </location>
</feature>
<sequence length="623" mass="72367">MAKKKVSHQAKDTKQEAPKNPHHNTEASMEDPSEKLQNLKSLNSMLLKETFERRQQIDSLVNAKEALEAELTRSALDKEELEARLTGSAEENFRLELENDVFCAFWESQMNVGFDGLIREKFEIERAKKERETEIGYLKREVSELRGDLENESDKLSRVCRERDVIKGDFDCLFLEANGFREKVVDMEKRESLMKEEFVNLEFRCAGLMEENEEGKRAVEVLMREKDLAERNLVESEKLIETLEKDIEGIVKEKNEIGMEKRGLEVRTGELEKELGQWNGTVMHLCREMEALQLKISELESSIVEGKKDMEMEVKAWLEEKRENEQDIELLKVQMDGIKKVLDRVTRESEDKQRKIEELIQEKNEIDEAKAHKESEIVELHNEISELRDAMFTLGSSFIDLEVKYQSLLSEVSSHKDALDRVTLQKDEKQKDFDEERKKVEDFMLVISRKEKMIEELVEELQKLKIERETLTEKTKVSQSRMELLVKEKDMAKSNLLECQSRIDEWKAKSELAEINLERALTMLQSTAAIVSSQSELDRNGKKEVAINERKLEEEILPYVAELDTIQSAFKSKEKMVEDMKQKLEFLQHSEAEAHKKKSFWTLVSSAITILAAASVAYAAKGR</sequence>
<dbReference type="AlphaFoldDB" id="A0A8K0MQI5"/>
<organism evidence="3 4">
    <name type="scientific">Rhamnella rubrinervis</name>
    <dbReference type="NCBI Taxonomy" id="2594499"/>
    <lineage>
        <taxon>Eukaryota</taxon>
        <taxon>Viridiplantae</taxon>
        <taxon>Streptophyta</taxon>
        <taxon>Embryophyta</taxon>
        <taxon>Tracheophyta</taxon>
        <taxon>Spermatophyta</taxon>
        <taxon>Magnoliopsida</taxon>
        <taxon>eudicotyledons</taxon>
        <taxon>Gunneridae</taxon>
        <taxon>Pentapetalae</taxon>
        <taxon>rosids</taxon>
        <taxon>fabids</taxon>
        <taxon>Rosales</taxon>
        <taxon>Rhamnaceae</taxon>
        <taxon>rhamnoid group</taxon>
        <taxon>Rhamneae</taxon>
        <taxon>Rhamnella</taxon>
    </lineage>
</organism>
<evidence type="ECO:0000313" key="3">
    <source>
        <dbReference type="EMBL" id="KAF3454399.1"/>
    </source>
</evidence>
<protein>
    <submittedName>
        <fullName evidence="3">Uncharacterized protein</fullName>
    </submittedName>
</protein>
<keyword evidence="4" id="KW-1185">Reference proteome</keyword>
<dbReference type="Proteomes" id="UP000796880">
    <property type="component" value="Unassembled WGS sequence"/>
</dbReference>
<feature type="coiled-coil region" evidence="1">
    <location>
        <begin position="419"/>
        <end position="474"/>
    </location>
</feature>
<dbReference type="EMBL" id="VOIH02000002">
    <property type="protein sequence ID" value="KAF3454399.1"/>
    <property type="molecule type" value="Genomic_DNA"/>
</dbReference>
<keyword evidence="1" id="KW-0175">Coiled coil</keyword>
<evidence type="ECO:0000313" key="4">
    <source>
        <dbReference type="Proteomes" id="UP000796880"/>
    </source>
</evidence>
<feature type="compositionally biased region" description="Basic and acidic residues" evidence="2">
    <location>
        <begin position="9"/>
        <end position="25"/>
    </location>
</feature>
<reference evidence="3" key="1">
    <citation type="submission" date="2020-03" db="EMBL/GenBank/DDBJ databases">
        <title>A high-quality chromosome-level genome assembly of a woody plant with both climbing and erect habits, Rhamnella rubrinervis.</title>
        <authorList>
            <person name="Lu Z."/>
            <person name="Yang Y."/>
            <person name="Zhu X."/>
            <person name="Sun Y."/>
        </authorList>
    </citation>
    <scope>NUCLEOTIDE SEQUENCE</scope>
    <source>
        <strain evidence="3">BYM</strain>
        <tissue evidence="3">Leaf</tissue>
    </source>
</reference>
<proteinExistence type="predicted"/>
<evidence type="ECO:0000256" key="2">
    <source>
        <dbReference type="SAM" id="MobiDB-lite"/>
    </source>
</evidence>
<gene>
    <name evidence="3" type="ORF">FNV43_RR04846</name>
</gene>
<comment type="caution">
    <text evidence="3">The sequence shown here is derived from an EMBL/GenBank/DDBJ whole genome shotgun (WGS) entry which is preliminary data.</text>
</comment>
<feature type="coiled-coil region" evidence="1">
    <location>
        <begin position="282"/>
        <end position="390"/>
    </location>
</feature>
<feature type="coiled-coil region" evidence="1">
    <location>
        <begin position="64"/>
        <end position="98"/>
    </location>
</feature>
<evidence type="ECO:0000256" key="1">
    <source>
        <dbReference type="SAM" id="Coils"/>
    </source>
</evidence>
<feature type="coiled-coil region" evidence="1">
    <location>
        <begin position="570"/>
        <end position="597"/>
    </location>
</feature>
<feature type="coiled-coil region" evidence="1">
    <location>
        <begin position="212"/>
        <end position="253"/>
    </location>
</feature>